<dbReference type="SUPFAM" id="SSF101148">
    <property type="entry name" value="Plant invertase/pectin methylesterase inhibitor"/>
    <property type="match status" value="1"/>
</dbReference>
<dbReference type="Pfam" id="PF04043">
    <property type="entry name" value="PMEI"/>
    <property type="match status" value="1"/>
</dbReference>
<evidence type="ECO:0000313" key="6">
    <source>
        <dbReference type="RefSeq" id="XP_027337430.1"/>
    </source>
</evidence>
<dbReference type="InterPro" id="IPR006501">
    <property type="entry name" value="Pectinesterase_inhib_dom"/>
</dbReference>
<accession>A0A8B8K143</accession>
<keyword evidence="5" id="KW-1185">Reference proteome</keyword>
<evidence type="ECO:0000313" key="5">
    <source>
        <dbReference type="Proteomes" id="UP000694853"/>
    </source>
</evidence>
<gene>
    <name evidence="6" type="primary">LOC113851150</name>
</gene>
<reference evidence="6" key="2">
    <citation type="submission" date="2025-08" db="UniProtKB">
        <authorList>
            <consortium name="RefSeq"/>
        </authorList>
    </citation>
    <scope>IDENTIFICATION</scope>
    <source>
        <tissue evidence="6">Young leaves</tissue>
    </source>
</reference>
<dbReference type="AlphaFoldDB" id="A0A8B8K143"/>
<evidence type="ECO:0000256" key="2">
    <source>
        <dbReference type="ARBA" id="ARBA00038471"/>
    </source>
</evidence>
<proteinExistence type="inferred from homology"/>
<dbReference type="InterPro" id="IPR051955">
    <property type="entry name" value="PME_Inhibitor"/>
</dbReference>
<sequence length="208" mass="22331">MASTLLSLSLLVLLIAAGTVESSVTKRSKSNPTDFIKSSCKATRYPVACVQSLSGYANAIRQSDQQLTITALSVSVSRAQSCASFVKKMGLVKGMKPMEYSTVRDCIDNMNDSVDRLNQSVKEFGLVGKGKGKGKDLAWHMSNVQTWVSAAITDQATCLDGFDGPHVDRKLNAAIRPKVVDVSQVTSNALAFVNRFASRHRAAAALTN</sequence>
<dbReference type="SMART" id="SM00856">
    <property type="entry name" value="PMEI"/>
    <property type="match status" value="1"/>
</dbReference>
<dbReference type="FunFam" id="1.20.140.40:FF:000005">
    <property type="entry name" value="Pectin methylesterase inhibitor 1"/>
    <property type="match status" value="1"/>
</dbReference>
<evidence type="ECO:0000259" key="4">
    <source>
        <dbReference type="SMART" id="SM00856"/>
    </source>
</evidence>
<dbReference type="OrthoDB" id="1430376at2759"/>
<dbReference type="RefSeq" id="XP_027337430.1">
    <property type="nucleotide sequence ID" value="XM_027481629.1"/>
</dbReference>
<dbReference type="PANTHER" id="PTHR31080:SF207">
    <property type="entry name" value="PECTINESTERASE INHIBITOR 9"/>
    <property type="match status" value="1"/>
</dbReference>
<dbReference type="PANTHER" id="PTHR31080">
    <property type="entry name" value="PECTINESTERASE INHIBITOR-LIKE"/>
    <property type="match status" value="1"/>
</dbReference>
<organism evidence="5 6">
    <name type="scientific">Abrus precatorius</name>
    <name type="common">Indian licorice</name>
    <name type="synonym">Glycine abrus</name>
    <dbReference type="NCBI Taxonomy" id="3816"/>
    <lineage>
        <taxon>Eukaryota</taxon>
        <taxon>Viridiplantae</taxon>
        <taxon>Streptophyta</taxon>
        <taxon>Embryophyta</taxon>
        <taxon>Tracheophyta</taxon>
        <taxon>Spermatophyta</taxon>
        <taxon>Magnoliopsida</taxon>
        <taxon>eudicotyledons</taxon>
        <taxon>Gunneridae</taxon>
        <taxon>Pentapetalae</taxon>
        <taxon>rosids</taxon>
        <taxon>fabids</taxon>
        <taxon>Fabales</taxon>
        <taxon>Fabaceae</taxon>
        <taxon>Papilionoideae</taxon>
        <taxon>50 kb inversion clade</taxon>
        <taxon>NPAAA clade</taxon>
        <taxon>indigoferoid/millettioid clade</taxon>
        <taxon>Abreae</taxon>
        <taxon>Abrus</taxon>
    </lineage>
</organism>
<dbReference type="Gene3D" id="1.20.140.40">
    <property type="entry name" value="Invertase/pectin methylesterase inhibitor family protein"/>
    <property type="match status" value="1"/>
</dbReference>
<comment type="similarity">
    <text evidence="2">Belongs to the PMEI family.</text>
</comment>
<dbReference type="CDD" id="cd15798">
    <property type="entry name" value="PMEI-like_3"/>
    <property type="match status" value="1"/>
</dbReference>
<evidence type="ECO:0000256" key="3">
    <source>
        <dbReference type="SAM" id="SignalP"/>
    </source>
</evidence>
<feature type="domain" description="Pectinesterase inhibitor" evidence="4">
    <location>
        <begin position="31"/>
        <end position="192"/>
    </location>
</feature>
<evidence type="ECO:0000256" key="1">
    <source>
        <dbReference type="ARBA" id="ARBA00022729"/>
    </source>
</evidence>
<dbReference type="NCBIfam" id="TIGR01614">
    <property type="entry name" value="PME_inhib"/>
    <property type="match status" value="1"/>
</dbReference>
<feature type="signal peptide" evidence="3">
    <location>
        <begin position="1"/>
        <end position="22"/>
    </location>
</feature>
<reference evidence="5" key="1">
    <citation type="journal article" date="2019" name="Toxins">
        <title>Detection of Abrin-Like and Prepropulchellin-Like Toxin Genes and Transcripts Using Whole Genome Sequencing and Full-Length Transcript Sequencing of Abrus precatorius.</title>
        <authorList>
            <person name="Hovde B.T."/>
            <person name="Daligault H.E."/>
            <person name="Hanschen E.R."/>
            <person name="Kunde Y.A."/>
            <person name="Johnson M.B."/>
            <person name="Starkenburg S.R."/>
            <person name="Johnson S.L."/>
        </authorList>
    </citation>
    <scope>NUCLEOTIDE SEQUENCE [LARGE SCALE GENOMIC DNA]</scope>
</reference>
<dbReference type="InterPro" id="IPR035513">
    <property type="entry name" value="Invertase/methylesterase_inhib"/>
</dbReference>
<dbReference type="GO" id="GO:0046910">
    <property type="term" value="F:pectinesterase inhibitor activity"/>
    <property type="evidence" value="ECO:0007669"/>
    <property type="project" value="UniProtKB-ARBA"/>
</dbReference>
<dbReference type="KEGG" id="aprc:113851150"/>
<dbReference type="Proteomes" id="UP000694853">
    <property type="component" value="Unplaced"/>
</dbReference>
<dbReference type="GeneID" id="113851150"/>
<feature type="chain" id="PRO_5034628567" evidence="3">
    <location>
        <begin position="23"/>
        <end position="208"/>
    </location>
</feature>
<name>A0A8B8K143_ABRPR</name>
<keyword evidence="1 3" id="KW-0732">Signal</keyword>
<protein>
    <submittedName>
        <fullName evidence="6">21 kDa protein-like</fullName>
    </submittedName>
</protein>